<feature type="transmembrane region" description="Helical" evidence="1">
    <location>
        <begin position="7"/>
        <end position="29"/>
    </location>
</feature>
<evidence type="ECO:0000313" key="2">
    <source>
        <dbReference type="EMBL" id="UOX33771.1"/>
    </source>
</evidence>
<evidence type="ECO:0000313" key="3">
    <source>
        <dbReference type="Proteomes" id="UP000830454"/>
    </source>
</evidence>
<dbReference type="RefSeq" id="WP_246916288.1">
    <property type="nucleotide sequence ID" value="NZ_CP090145.1"/>
</dbReference>
<name>A0ABY4HM77_9FLAO</name>
<keyword evidence="1" id="KW-1133">Transmembrane helix</keyword>
<evidence type="ECO:0000256" key="1">
    <source>
        <dbReference type="SAM" id="Phobius"/>
    </source>
</evidence>
<accession>A0ABY4HM77</accession>
<keyword evidence="3" id="KW-1185">Reference proteome</keyword>
<keyword evidence="1" id="KW-0812">Transmembrane</keyword>
<protein>
    <submittedName>
        <fullName evidence="2">Uncharacterized protein</fullName>
    </submittedName>
</protein>
<dbReference type="Proteomes" id="UP000830454">
    <property type="component" value="Chromosome"/>
</dbReference>
<reference evidence="2" key="2">
    <citation type="submission" date="2022-04" db="EMBL/GenBank/DDBJ databases">
        <title>Complete Genome Sequence of Flavobacterium sediminilitoris YSM-43, Isolated from a Tidal Sediment.</title>
        <authorList>
            <person name="Lee P.A."/>
        </authorList>
    </citation>
    <scope>NUCLEOTIDE SEQUENCE</scope>
    <source>
        <strain evidence="2">YSM-43</strain>
    </source>
</reference>
<keyword evidence="1" id="KW-0472">Membrane</keyword>
<reference evidence="2" key="1">
    <citation type="submission" date="2021-12" db="EMBL/GenBank/DDBJ databases">
        <authorList>
            <person name="Cha I.-T."/>
            <person name="Lee K.-E."/>
            <person name="Park S.-J."/>
        </authorList>
    </citation>
    <scope>NUCLEOTIDE SEQUENCE</scope>
    <source>
        <strain evidence="2">YSM-43</strain>
    </source>
</reference>
<proteinExistence type="predicted"/>
<sequence>MLSKRIKIILFCFSMLIIVGFSIFLLLSFTTENVAQTKKNTTIDYTKYGSILLTIVGKRADNIDFTNSSLFKFVPIEKSDYKNQNILVKEGNTLSFYALRFLYLPGDTRQESNISFRLKVIDANLPTQKLVMDRVNINEFAIVNEDLKYFFLNDSFNTDSLNDGVTNFKISNYNFNEKTGKLQFVFSFNVDGENNETGNDMAIIGNVDVVVL</sequence>
<organism evidence="2 3">
    <name type="scientific">Flavobacterium sediminilitoris</name>
    <dbReference type="NCBI Taxonomy" id="2024526"/>
    <lineage>
        <taxon>Bacteria</taxon>
        <taxon>Pseudomonadati</taxon>
        <taxon>Bacteroidota</taxon>
        <taxon>Flavobacteriia</taxon>
        <taxon>Flavobacteriales</taxon>
        <taxon>Flavobacteriaceae</taxon>
        <taxon>Flavobacterium</taxon>
    </lineage>
</organism>
<dbReference type="EMBL" id="CP090145">
    <property type="protein sequence ID" value="UOX33771.1"/>
    <property type="molecule type" value="Genomic_DNA"/>
</dbReference>
<gene>
    <name evidence="2" type="ORF">LXD69_17270</name>
</gene>